<protein>
    <submittedName>
        <fullName evidence="1">Uncharacterized protein</fullName>
    </submittedName>
</protein>
<dbReference type="AlphaFoldDB" id="A0A812NJ19"/>
<organism evidence="1 2">
    <name type="scientific">Symbiodinium pilosum</name>
    <name type="common">Dinoflagellate</name>
    <dbReference type="NCBI Taxonomy" id="2952"/>
    <lineage>
        <taxon>Eukaryota</taxon>
        <taxon>Sar</taxon>
        <taxon>Alveolata</taxon>
        <taxon>Dinophyceae</taxon>
        <taxon>Suessiales</taxon>
        <taxon>Symbiodiniaceae</taxon>
        <taxon>Symbiodinium</taxon>
    </lineage>
</organism>
<evidence type="ECO:0000313" key="1">
    <source>
        <dbReference type="EMBL" id="CAE7299895.1"/>
    </source>
</evidence>
<reference evidence="1" key="1">
    <citation type="submission" date="2021-02" db="EMBL/GenBank/DDBJ databases">
        <authorList>
            <person name="Dougan E. K."/>
            <person name="Rhodes N."/>
            <person name="Thang M."/>
            <person name="Chan C."/>
        </authorList>
    </citation>
    <scope>NUCLEOTIDE SEQUENCE</scope>
</reference>
<proteinExistence type="predicted"/>
<dbReference type="Proteomes" id="UP000649617">
    <property type="component" value="Unassembled WGS sequence"/>
</dbReference>
<dbReference type="EMBL" id="CAJNIZ010010402">
    <property type="protein sequence ID" value="CAE7299895.1"/>
    <property type="molecule type" value="Genomic_DNA"/>
</dbReference>
<accession>A0A812NJ19</accession>
<feature type="non-terminal residue" evidence="1">
    <location>
        <position position="1"/>
    </location>
</feature>
<gene>
    <name evidence="1" type="ORF">SPIL2461_LOCUS6775</name>
</gene>
<feature type="non-terminal residue" evidence="1">
    <location>
        <position position="60"/>
    </location>
</feature>
<comment type="caution">
    <text evidence="1">The sequence shown here is derived from an EMBL/GenBank/DDBJ whole genome shotgun (WGS) entry which is preliminary data.</text>
</comment>
<sequence>VPKLSLVDAPLCALRARELTTGTVIWGEQLSRSAIFFYVDGEEVAVSEDFSFDLDAAVAP</sequence>
<keyword evidence="2" id="KW-1185">Reference proteome</keyword>
<evidence type="ECO:0000313" key="2">
    <source>
        <dbReference type="Proteomes" id="UP000649617"/>
    </source>
</evidence>
<name>A0A812NJ19_SYMPI</name>